<proteinExistence type="predicted"/>
<dbReference type="PRINTS" id="PR01713">
    <property type="entry name" value="NUCEPIMERASE"/>
</dbReference>
<reference evidence="2" key="1">
    <citation type="submission" date="2020-06" db="EMBL/GenBank/DDBJ databases">
        <title>Unique genomic features of the anaerobic methanotrophic archaea.</title>
        <authorList>
            <person name="Chadwick G.L."/>
            <person name="Skennerton C.T."/>
            <person name="Laso-Perez R."/>
            <person name="Leu A.O."/>
            <person name="Speth D.R."/>
            <person name="Yu H."/>
            <person name="Morgan-Lang C."/>
            <person name="Hatzenpichler R."/>
            <person name="Goudeau D."/>
            <person name="Malmstrom R."/>
            <person name="Brazelton W.J."/>
            <person name="Woyke T."/>
            <person name="Hallam S.J."/>
            <person name="Tyson G.W."/>
            <person name="Wegener G."/>
            <person name="Boetius A."/>
            <person name="Orphan V."/>
        </authorList>
    </citation>
    <scope>NUCLEOTIDE SEQUENCE</scope>
</reference>
<dbReference type="AlphaFoldDB" id="A0A7G9Z5C9"/>
<dbReference type="InterPro" id="IPR001509">
    <property type="entry name" value="Epimerase_deHydtase"/>
</dbReference>
<dbReference type="InterPro" id="IPR050177">
    <property type="entry name" value="Lipid_A_modif_metabolic_enz"/>
</dbReference>
<dbReference type="GO" id="GO:0008712">
    <property type="term" value="F:ADP-glyceromanno-heptose 6-epimerase activity"/>
    <property type="evidence" value="ECO:0007669"/>
    <property type="project" value="UniProtKB-EC"/>
</dbReference>
<dbReference type="CDD" id="cd05256">
    <property type="entry name" value="UDP_AE_SDR_e"/>
    <property type="match status" value="1"/>
</dbReference>
<gene>
    <name evidence="2" type="primary">hldD</name>
    <name evidence="2" type="ORF">DEIOECNE_00013</name>
</gene>
<dbReference type="InterPro" id="IPR036291">
    <property type="entry name" value="NAD(P)-bd_dom_sf"/>
</dbReference>
<evidence type="ECO:0000313" key="2">
    <source>
        <dbReference type="EMBL" id="QNO55463.1"/>
    </source>
</evidence>
<dbReference type="Pfam" id="PF01370">
    <property type="entry name" value="Epimerase"/>
    <property type="match status" value="1"/>
</dbReference>
<dbReference type="PANTHER" id="PTHR43245:SF13">
    <property type="entry name" value="UDP-D-APIOSE_UDP-D-XYLOSE SYNTHASE 2"/>
    <property type="match status" value="1"/>
</dbReference>
<dbReference type="Gene3D" id="3.90.25.10">
    <property type="entry name" value="UDP-galactose 4-epimerase, domain 1"/>
    <property type="match status" value="1"/>
</dbReference>
<dbReference type="EC" id="5.1.3.20" evidence="2"/>
<dbReference type="SUPFAM" id="SSF51735">
    <property type="entry name" value="NAD(P)-binding Rossmann-fold domains"/>
    <property type="match status" value="1"/>
</dbReference>
<dbReference type="EMBL" id="MT631615">
    <property type="protein sequence ID" value="QNO55463.1"/>
    <property type="molecule type" value="Genomic_DNA"/>
</dbReference>
<dbReference type="Gene3D" id="3.40.50.720">
    <property type="entry name" value="NAD(P)-binding Rossmann-like Domain"/>
    <property type="match status" value="1"/>
</dbReference>
<dbReference type="PANTHER" id="PTHR43245">
    <property type="entry name" value="BIFUNCTIONAL POLYMYXIN RESISTANCE PROTEIN ARNA"/>
    <property type="match status" value="1"/>
</dbReference>
<organism evidence="2">
    <name type="scientific">Candidatus Methanophaga sp. ANME-1 ERB7</name>
    <dbReference type="NCBI Taxonomy" id="2759913"/>
    <lineage>
        <taxon>Archaea</taxon>
        <taxon>Methanobacteriati</taxon>
        <taxon>Methanobacteriota</taxon>
        <taxon>Stenosarchaea group</taxon>
        <taxon>Methanomicrobia</taxon>
        <taxon>Candidatus Methanophagales</taxon>
        <taxon>Candidatus Methanophagaceae</taxon>
        <taxon>Candidatus Methanophaga</taxon>
    </lineage>
</organism>
<accession>A0A7G9Z5C9</accession>
<sequence length="308" mass="33804">MKAIITGGAGFIGSNLAEVLSRDNEVIIVDDLSTGNDANIRGFEIEFVKGSVTDLDLLRKIFKGADYVFHQAAIPSVPRSIKDPVSTNEANVTGTLKVLIAARDCSVKKVIFASSSSAYGDTPELPKREDMNPNPLSPYAVTKLIGEYYCNVFDEVYDLKTAALRYFNVYGPKQDPYSDYAAVIPKFIKRIQEGKPPIIYGDGNQTRDFTSVDDVVSANILAAESDAKGVYNVATGKRITINELASVIMAIMGQDLDPIHEKQREGDVLHSLGDITKAKKDFGYAPGDKLEANLKETVKWFRELYSSE</sequence>
<feature type="domain" description="NAD-dependent epimerase/dehydratase" evidence="1">
    <location>
        <begin position="4"/>
        <end position="234"/>
    </location>
</feature>
<protein>
    <submittedName>
        <fullName evidence="2">ADP-L-glycero-D-manno-heptose-6-epimerase</fullName>
        <ecNumber evidence="2">5.1.3.20</ecNumber>
    </submittedName>
</protein>
<keyword evidence="2" id="KW-0413">Isomerase</keyword>
<name>A0A7G9Z5C9_9EURY</name>
<evidence type="ECO:0000259" key="1">
    <source>
        <dbReference type="Pfam" id="PF01370"/>
    </source>
</evidence>